<sequence length="123" mass="13365">MSGGSTDGVSAADGSENTMDMESGTGVGSVEVSHVGDVWRESECDEDWLKGRLAAGHGSTSWPSVRAVVTRNQFISKSATAALHVIIPKIEAYCVLAVFDTRLVKIHLKYGKEYQWRGINHQK</sequence>
<comment type="caution">
    <text evidence="2">The sequence shown here is derived from an EMBL/GenBank/DDBJ whole genome shotgun (WGS) entry which is preliminary data.</text>
</comment>
<evidence type="ECO:0000313" key="3">
    <source>
        <dbReference type="Proteomes" id="UP001175226"/>
    </source>
</evidence>
<reference evidence="2" key="1">
    <citation type="submission" date="2023-06" db="EMBL/GenBank/DDBJ databases">
        <authorList>
            <consortium name="Lawrence Berkeley National Laboratory"/>
            <person name="Ahrendt S."/>
            <person name="Sahu N."/>
            <person name="Indic B."/>
            <person name="Wong-Bajracharya J."/>
            <person name="Merenyi Z."/>
            <person name="Ke H.-M."/>
            <person name="Monk M."/>
            <person name="Kocsube S."/>
            <person name="Drula E."/>
            <person name="Lipzen A."/>
            <person name="Balint B."/>
            <person name="Henrissat B."/>
            <person name="Andreopoulos B."/>
            <person name="Martin F.M."/>
            <person name="Harder C.B."/>
            <person name="Rigling D."/>
            <person name="Ford K.L."/>
            <person name="Foster G.D."/>
            <person name="Pangilinan J."/>
            <person name="Papanicolaou A."/>
            <person name="Barry K."/>
            <person name="LaButti K."/>
            <person name="Viragh M."/>
            <person name="Koriabine M."/>
            <person name="Yan M."/>
            <person name="Riley R."/>
            <person name="Champramary S."/>
            <person name="Plett K.L."/>
            <person name="Tsai I.J."/>
            <person name="Slot J."/>
            <person name="Sipos G."/>
            <person name="Plett J."/>
            <person name="Nagy L.G."/>
            <person name="Grigoriev I.V."/>
        </authorList>
    </citation>
    <scope>NUCLEOTIDE SEQUENCE</scope>
    <source>
        <strain evidence="2">FPL87.14</strain>
    </source>
</reference>
<dbReference type="EMBL" id="JAUEPT010000507">
    <property type="protein sequence ID" value="KAK0421568.1"/>
    <property type="molecule type" value="Genomic_DNA"/>
</dbReference>
<organism evidence="2 3">
    <name type="scientific">Armillaria borealis</name>
    <dbReference type="NCBI Taxonomy" id="47425"/>
    <lineage>
        <taxon>Eukaryota</taxon>
        <taxon>Fungi</taxon>
        <taxon>Dikarya</taxon>
        <taxon>Basidiomycota</taxon>
        <taxon>Agaricomycotina</taxon>
        <taxon>Agaricomycetes</taxon>
        <taxon>Agaricomycetidae</taxon>
        <taxon>Agaricales</taxon>
        <taxon>Marasmiineae</taxon>
        <taxon>Physalacriaceae</taxon>
        <taxon>Armillaria</taxon>
    </lineage>
</organism>
<feature type="region of interest" description="Disordered" evidence="1">
    <location>
        <begin position="1"/>
        <end position="28"/>
    </location>
</feature>
<evidence type="ECO:0000313" key="2">
    <source>
        <dbReference type="EMBL" id="KAK0421568.1"/>
    </source>
</evidence>
<evidence type="ECO:0000256" key="1">
    <source>
        <dbReference type="SAM" id="MobiDB-lite"/>
    </source>
</evidence>
<name>A0AA39IBX6_9AGAR</name>
<keyword evidence="3" id="KW-1185">Reference proteome</keyword>
<proteinExistence type="predicted"/>
<protein>
    <submittedName>
        <fullName evidence="2">Uncharacterized protein</fullName>
    </submittedName>
</protein>
<dbReference type="Proteomes" id="UP001175226">
    <property type="component" value="Unassembled WGS sequence"/>
</dbReference>
<accession>A0AA39IBX6</accession>
<gene>
    <name evidence="2" type="ORF">EV421DRAFT_1747569</name>
</gene>
<dbReference type="AlphaFoldDB" id="A0AA39IBX6"/>